<evidence type="ECO:0000313" key="2">
    <source>
        <dbReference type="EMBL" id="KAG5264421.1"/>
    </source>
</evidence>
<sequence length="162" mass="18262">MKPTLVLLFVILIGGAYVWNGRDWEWVDGGEEIRPDDLLTRIRQTALGKDISDKVLGKVDTISQYIQDVGTKAESMFHELSRKVEQDAERFRSQVESHLLKRMDETLQVIQTNPADAAQNIPEQLTQGAGAIRNETESFIESLGLNMQTQLAAFWESLTKGN</sequence>
<protein>
    <submittedName>
        <fullName evidence="2">Uncharacterized protein</fullName>
    </submittedName>
</protein>
<gene>
    <name evidence="2" type="ORF">AALO_G00253600</name>
</gene>
<dbReference type="AlphaFoldDB" id="A0AAV6FRM7"/>
<dbReference type="EMBL" id="JADWDJ010000020">
    <property type="protein sequence ID" value="KAG5264421.1"/>
    <property type="molecule type" value="Genomic_DNA"/>
</dbReference>
<dbReference type="Gene3D" id="1.20.120.20">
    <property type="entry name" value="Apolipoprotein"/>
    <property type="match status" value="1"/>
</dbReference>
<feature type="chain" id="PRO_5043518081" evidence="1">
    <location>
        <begin position="19"/>
        <end position="162"/>
    </location>
</feature>
<dbReference type="SUPFAM" id="SSF58113">
    <property type="entry name" value="Apolipoprotein A-I"/>
    <property type="match status" value="1"/>
</dbReference>
<evidence type="ECO:0000256" key="1">
    <source>
        <dbReference type="SAM" id="SignalP"/>
    </source>
</evidence>
<keyword evidence="3" id="KW-1185">Reference proteome</keyword>
<accession>A0AAV6FRM7</accession>
<reference evidence="2" key="1">
    <citation type="submission" date="2020-10" db="EMBL/GenBank/DDBJ databases">
        <title>Chromosome-scale genome assembly of the Allis shad, Alosa alosa.</title>
        <authorList>
            <person name="Margot Z."/>
            <person name="Christophe K."/>
            <person name="Cabau C."/>
            <person name="Louis A."/>
            <person name="Berthelot C."/>
            <person name="Parey E."/>
            <person name="Roest Crollius H."/>
            <person name="Montfort J."/>
            <person name="Robinson-Rechavi M."/>
            <person name="Bucao C."/>
            <person name="Bouchez O."/>
            <person name="Gislard M."/>
            <person name="Lluch J."/>
            <person name="Milhes M."/>
            <person name="Lampietro C."/>
            <person name="Lopez Roques C."/>
            <person name="Donnadieu C."/>
            <person name="Braasch I."/>
            <person name="Desvignes T."/>
            <person name="Postlethwait J."/>
            <person name="Bobe J."/>
            <person name="Guiguen Y."/>
        </authorList>
    </citation>
    <scope>NUCLEOTIDE SEQUENCE</scope>
    <source>
        <strain evidence="2">M-15738</strain>
        <tissue evidence="2">Blood</tissue>
    </source>
</reference>
<keyword evidence="1" id="KW-0732">Signal</keyword>
<evidence type="ECO:0000313" key="3">
    <source>
        <dbReference type="Proteomes" id="UP000823561"/>
    </source>
</evidence>
<feature type="signal peptide" evidence="1">
    <location>
        <begin position="1"/>
        <end position="18"/>
    </location>
</feature>
<proteinExistence type="predicted"/>
<name>A0AAV6FRM7_9TELE</name>
<comment type="caution">
    <text evidence="2">The sequence shown here is derived from an EMBL/GenBank/DDBJ whole genome shotgun (WGS) entry which is preliminary data.</text>
</comment>
<organism evidence="2 3">
    <name type="scientific">Alosa alosa</name>
    <name type="common">allis shad</name>
    <dbReference type="NCBI Taxonomy" id="278164"/>
    <lineage>
        <taxon>Eukaryota</taxon>
        <taxon>Metazoa</taxon>
        <taxon>Chordata</taxon>
        <taxon>Craniata</taxon>
        <taxon>Vertebrata</taxon>
        <taxon>Euteleostomi</taxon>
        <taxon>Actinopterygii</taxon>
        <taxon>Neopterygii</taxon>
        <taxon>Teleostei</taxon>
        <taxon>Clupei</taxon>
        <taxon>Clupeiformes</taxon>
        <taxon>Clupeoidei</taxon>
        <taxon>Clupeidae</taxon>
        <taxon>Alosa</taxon>
    </lineage>
</organism>
<dbReference type="Proteomes" id="UP000823561">
    <property type="component" value="Chromosome 20"/>
</dbReference>